<feature type="region of interest" description="Disordered" evidence="19">
    <location>
        <begin position="573"/>
        <end position="632"/>
    </location>
</feature>
<dbReference type="GO" id="GO:0000776">
    <property type="term" value="C:kinetochore"/>
    <property type="evidence" value="ECO:0007669"/>
    <property type="project" value="UniProtKB-KW"/>
</dbReference>
<feature type="compositionally biased region" description="Low complexity" evidence="19">
    <location>
        <begin position="1144"/>
        <end position="1183"/>
    </location>
</feature>
<dbReference type="PANTHER" id="PTHR15321:SF3">
    <property type="entry name" value="TP53-BINDING PROTEIN 1"/>
    <property type="match status" value="1"/>
</dbReference>
<dbReference type="InterPro" id="IPR001357">
    <property type="entry name" value="BRCT_dom"/>
</dbReference>
<keyword evidence="6" id="KW-0597">Phosphoprotein</keyword>
<dbReference type="CDD" id="cd17724">
    <property type="entry name" value="BRCT_p53bp1_rpt2"/>
    <property type="match status" value="1"/>
</dbReference>
<feature type="compositionally biased region" description="Basic and acidic residues" evidence="19">
    <location>
        <begin position="740"/>
        <end position="750"/>
    </location>
</feature>
<feature type="compositionally biased region" description="Pro residues" evidence="19">
    <location>
        <begin position="70"/>
        <end position="84"/>
    </location>
</feature>
<dbReference type="InterPro" id="IPR047252">
    <property type="entry name" value="TP53BP1-like"/>
</dbReference>
<protein>
    <recommendedName>
        <fullName evidence="18">TP53-binding protein 1</fullName>
    </recommendedName>
</protein>
<evidence type="ECO:0000256" key="4">
    <source>
        <dbReference type="ARBA" id="ARBA00022481"/>
    </source>
</evidence>
<dbReference type="CDD" id="cd17745">
    <property type="entry name" value="BRCT_p53bp1_rpt1"/>
    <property type="match status" value="1"/>
</dbReference>
<feature type="compositionally biased region" description="Basic and acidic residues" evidence="19">
    <location>
        <begin position="531"/>
        <end position="540"/>
    </location>
</feature>
<evidence type="ECO:0000256" key="18">
    <source>
        <dbReference type="ARBA" id="ARBA00073180"/>
    </source>
</evidence>
<dbReference type="FunFam" id="3.40.50.10190:FF:000005">
    <property type="entry name" value="Tumor suppressor p53-binding protein 1"/>
    <property type="match status" value="1"/>
</dbReference>
<evidence type="ECO:0000256" key="1">
    <source>
        <dbReference type="ARBA" id="ARBA00004123"/>
    </source>
</evidence>
<evidence type="ECO:0000256" key="3">
    <source>
        <dbReference type="ARBA" id="ARBA00022454"/>
    </source>
</evidence>
<dbReference type="GO" id="GO:0016604">
    <property type="term" value="C:nuclear body"/>
    <property type="evidence" value="ECO:0007669"/>
    <property type="project" value="UniProtKB-ARBA"/>
</dbReference>
<keyword evidence="11" id="KW-0805">Transcription regulation</keyword>
<evidence type="ECO:0000256" key="6">
    <source>
        <dbReference type="ARBA" id="ARBA00022553"/>
    </source>
</evidence>
<evidence type="ECO:0000256" key="7">
    <source>
        <dbReference type="ARBA" id="ARBA00022737"/>
    </source>
</evidence>
<evidence type="ECO:0000259" key="20">
    <source>
        <dbReference type="PROSITE" id="PS50172"/>
    </source>
</evidence>
<dbReference type="InterPro" id="IPR047249">
    <property type="entry name" value="BRCT_p53bp1-like_rpt1"/>
</dbReference>
<feature type="region of interest" description="Disordered" evidence="19">
    <location>
        <begin position="1217"/>
        <end position="1317"/>
    </location>
</feature>
<feature type="region of interest" description="Disordered" evidence="19">
    <location>
        <begin position="1060"/>
        <end position="1086"/>
    </location>
</feature>
<feature type="compositionally biased region" description="Basic and acidic residues" evidence="19">
    <location>
        <begin position="180"/>
        <end position="205"/>
    </location>
</feature>
<dbReference type="GO" id="GO:0045830">
    <property type="term" value="P:positive regulation of isotype switching"/>
    <property type="evidence" value="ECO:0007669"/>
    <property type="project" value="UniProtKB-ARBA"/>
</dbReference>
<feature type="domain" description="BRCT" evidence="20">
    <location>
        <begin position="1591"/>
        <end position="1679"/>
    </location>
</feature>
<feature type="region of interest" description="Disordered" evidence="19">
    <location>
        <begin position="1469"/>
        <end position="1547"/>
    </location>
</feature>
<dbReference type="SUPFAM" id="SSF63748">
    <property type="entry name" value="Tudor/PWWP/MBT"/>
    <property type="match status" value="2"/>
</dbReference>
<keyword evidence="12" id="KW-0238">DNA-binding</keyword>
<keyword evidence="8" id="KW-0227">DNA damage</keyword>
<keyword evidence="21" id="KW-1185">Reference proteome</keyword>
<dbReference type="Pfam" id="PF09038">
    <property type="entry name" value="53-BP1_Tudor"/>
    <property type="match status" value="1"/>
</dbReference>
<feature type="region of interest" description="Disordered" evidence="19">
    <location>
        <begin position="344"/>
        <end position="432"/>
    </location>
</feature>
<keyword evidence="3" id="KW-0158">Chromosome</keyword>
<reference evidence="22" key="1">
    <citation type="submission" date="2025-08" db="UniProtKB">
        <authorList>
            <consortium name="RefSeq"/>
        </authorList>
    </citation>
    <scope>IDENTIFICATION</scope>
    <source>
        <tissue evidence="22">Blood</tissue>
    </source>
</reference>
<dbReference type="FunFam" id="2.30.30.30:FF:000019">
    <property type="entry name" value="Tumor suppressor p53-binding protein 1"/>
    <property type="match status" value="1"/>
</dbReference>
<evidence type="ECO:0000256" key="15">
    <source>
        <dbReference type="ARBA" id="ARBA00023204"/>
    </source>
</evidence>
<feature type="compositionally biased region" description="Polar residues" evidence="19">
    <location>
        <begin position="169"/>
        <end position="179"/>
    </location>
</feature>
<feature type="region of interest" description="Disordered" evidence="19">
    <location>
        <begin position="169"/>
        <end position="268"/>
    </location>
</feature>
<dbReference type="CDD" id="cd20383">
    <property type="entry name" value="Tudor_53BP1"/>
    <property type="match status" value="1"/>
</dbReference>
<evidence type="ECO:0000256" key="17">
    <source>
        <dbReference type="ARBA" id="ARBA00023328"/>
    </source>
</evidence>
<gene>
    <name evidence="22" type="primary">TP53BP1</name>
</gene>
<dbReference type="SMART" id="SM00292">
    <property type="entry name" value="BRCT"/>
    <property type="match status" value="2"/>
</dbReference>
<name>A0AA97KM74_EUBMA</name>
<evidence type="ECO:0000256" key="12">
    <source>
        <dbReference type="ARBA" id="ARBA00023125"/>
    </source>
</evidence>
<dbReference type="Gene3D" id="2.30.30.140">
    <property type="match status" value="1"/>
</dbReference>
<keyword evidence="16" id="KW-0539">Nucleus</keyword>
<dbReference type="InterPro" id="IPR015125">
    <property type="entry name" value="53-BP1_Tudor"/>
</dbReference>
<dbReference type="RefSeq" id="XP_054858119.1">
    <property type="nucleotide sequence ID" value="XM_055002144.1"/>
</dbReference>
<dbReference type="FunFam" id="2.30.30.140:FF:000021">
    <property type="entry name" value="Tumor suppressor p53-binding protein 1"/>
    <property type="match status" value="1"/>
</dbReference>
<keyword evidence="15" id="KW-0234">DNA repair</keyword>
<feature type="region of interest" description="Disordered" evidence="19">
    <location>
        <begin position="507"/>
        <end position="540"/>
    </location>
</feature>
<dbReference type="PANTHER" id="PTHR15321">
    <property type="entry name" value="TUMOR SUPPRESSOR P53-BINDING PROTEIN 1"/>
    <property type="match status" value="1"/>
</dbReference>
<evidence type="ECO:0000313" key="22">
    <source>
        <dbReference type="RefSeq" id="XP_054858119.1"/>
    </source>
</evidence>
<evidence type="ECO:0000256" key="2">
    <source>
        <dbReference type="ARBA" id="ARBA00004629"/>
    </source>
</evidence>
<evidence type="ECO:0000256" key="10">
    <source>
        <dbReference type="ARBA" id="ARBA00022843"/>
    </source>
</evidence>
<feature type="region of interest" description="Disordered" evidence="19">
    <location>
        <begin position="918"/>
        <end position="951"/>
    </location>
</feature>
<organism evidence="21 22">
    <name type="scientific">Eublepharis macularius</name>
    <name type="common">Leopard gecko</name>
    <name type="synonym">Cyrtodactylus macularius</name>
    <dbReference type="NCBI Taxonomy" id="481883"/>
    <lineage>
        <taxon>Eukaryota</taxon>
        <taxon>Metazoa</taxon>
        <taxon>Chordata</taxon>
        <taxon>Craniata</taxon>
        <taxon>Vertebrata</taxon>
        <taxon>Euteleostomi</taxon>
        <taxon>Lepidosauria</taxon>
        <taxon>Squamata</taxon>
        <taxon>Bifurcata</taxon>
        <taxon>Gekkota</taxon>
        <taxon>Eublepharidae</taxon>
        <taxon>Eublepharinae</taxon>
        <taxon>Eublepharis</taxon>
    </lineage>
</organism>
<feature type="region of interest" description="Disordered" evidence="19">
    <location>
        <begin position="1"/>
        <end position="138"/>
    </location>
</feature>
<dbReference type="SUPFAM" id="SSF52113">
    <property type="entry name" value="BRCT domain"/>
    <property type="match status" value="2"/>
</dbReference>
<feature type="compositionally biased region" description="Basic and acidic residues" evidence="19">
    <location>
        <begin position="598"/>
        <end position="616"/>
    </location>
</feature>
<evidence type="ECO:0000256" key="9">
    <source>
        <dbReference type="ARBA" id="ARBA00022838"/>
    </source>
</evidence>
<dbReference type="GO" id="GO:0035861">
    <property type="term" value="C:site of double-strand break"/>
    <property type="evidence" value="ECO:0007669"/>
    <property type="project" value="UniProtKB-ARBA"/>
</dbReference>
<keyword evidence="4" id="KW-0488">Methylation</keyword>
<dbReference type="PROSITE" id="PS50172">
    <property type="entry name" value="BRCT"/>
    <property type="match status" value="2"/>
</dbReference>
<feature type="region of interest" description="Disordered" evidence="19">
    <location>
        <begin position="731"/>
        <end position="767"/>
    </location>
</feature>
<feature type="region of interest" description="Disordered" evidence="19">
    <location>
        <begin position="988"/>
        <end position="1014"/>
    </location>
</feature>
<evidence type="ECO:0000256" key="13">
    <source>
        <dbReference type="ARBA" id="ARBA00023159"/>
    </source>
</evidence>
<dbReference type="GO" id="GO:2000042">
    <property type="term" value="P:negative regulation of double-strand break repair via homologous recombination"/>
    <property type="evidence" value="ECO:0007669"/>
    <property type="project" value="UniProtKB-ARBA"/>
</dbReference>
<feature type="compositionally biased region" description="Low complexity" evidence="19">
    <location>
        <begin position="110"/>
        <end position="123"/>
    </location>
</feature>
<dbReference type="GO" id="GO:0003677">
    <property type="term" value="F:DNA binding"/>
    <property type="evidence" value="ECO:0007669"/>
    <property type="project" value="UniProtKB-KW"/>
</dbReference>
<dbReference type="GO" id="GO:0000077">
    <property type="term" value="P:DNA damage checkpoint signaling"/>
    <property type="evidence" value="ECO:0007669"/>
    <property type="project" value="TreeGrafter"/>
</dbReference>
<dbReference type="Pfam" id="PF18428">
    <property type="entry name" value="BRCT_3"/>
    <property type="match status" value="1"/>
</dbReference>
<dbReference type="GO" id="GO:0045944">
    <property type="term" value="P:positive regulation of transcription by RNA polymerase II"/>
    <property type="evidence" value="ECO:0007669"/>
    <property type="project" value="TreeGrafter"/>
</dbReference>
<keyword evidence="13" id="KW-0010">Activator</keyword>
<dbReference type="InterPro" id="IPR014722">
    <property type="entry name" value="Rib_uL2_dom2"/>
</dbReference>
<dbReference type="Proteomes" id="UP001190640">
    <property type="component" value="Chromosome 18"/>
</dbReference>
<proteinExistence type="predicted"/>
<keyword evidence="7" id="KW-0677">Repeat</keyword>
<evidence type="ECO:0000256" key="16">
    <source>
        <dbReference type="ARBA" id="ARBA00023242"/>
    </source>
</evidence>
<dbReference type="CTD" id="7158"/>
<evidence type="ECO:0000256" key="14">
    <source>
        <dbReference type="ARBA" id="ARBA00023163"/>
    </source>
</evidence>
<accession>A0AA97KM74</accession>
<feature type="compositionally biased region" description="Low complexity" evidence="19">
    <location>
        <begin position="1266"/>
        <end position="1277"/>
    </location>
</feature>
<feature type="compositionally biased region" description="Polar residues" evidence="19">
    <location>
        <begin position="1526"/>
        <end position="1542"/>
    </location>
</feature>
<keyword evidence="17" id="KW-0137">Centromere</keyword>
<evidence type="ECO:0000313" key="21">
    <source>
        <dbReference type="Proteomes" id="UP001190640"/>
    </source>
</evidence>
<comment type="subcellular location">
    <subcellularLocation>
        <location evidence="2">Chromosome</location>
        <location evidence="2">Centromere</location>
        <location evidence="2">Kinetochore</location>
    </subcellularLocation>
    <subcellularLocation>
        <location evidence="1">Nucleus</location>
    </subcellularLocation>
</comment>
<keyword evidence="5" id="KW-1017">Isopeptide bond</keyword>
<dbReference type="Gene3D" id="3.40.50.10190">
    <property type="entry name" value="BRCT domain"/>
    <property type="match status" value="2"/>
</dbReference>
<keyword evidence="14" id="KW-0804">Transcription</keyword>
<feature type="compositionally biased region" description="Basic and acidic residues" evidence="19">
    <location>
        <begin position="247"/>
        <end position="259"/>
    </location>
</feature>
<feature type="compositionally biased region" description="Low complexity" evidence="19">
    <location>
        <begin position="37"/>
        <end position="54"/>
    </location>
</feature>
<feature type="region of interest" description="Disordered" evidence="19">
    <location>
        <begin position="1579"/>
        <end position="1599"/>
    </location>
</feature>
<evidence type="ECO:0000256" key="19">
    <source>
        <dbReference type="SAM" id="MobiDB-lite"/>
    </source>
</evidence>
<keyword evidence="10" id="KW-0832">Ubl conjugation</keyword>
<feature type="region of interest" description="Disordered" evidence="19">
    <location>
        <begin position="1139"/>
        <end position="1196"/>
    </location>
</feature>
<dbReference type="GO" id="GO:0140005">
    <property type="term" value="F:histone H4K20me2 reader activity"/>
    <property type="evidence" value="ECO:0007669"/>
    <property type="project" value="UniProtKB-ARBA"/>
</dbReference>
<dbReference type="InterPro" id="IPR047250">
    <property type="entry name" value="BRCT_p53bp1-like_rpt2"/>
</dbReference>
<feature type="compositionally biased region" description="Basic and acidic residues" evidence="19">
    <location>
        <begin position="1302"/>
        <end position="1316"/>
    </location>
</feature>
<dbReference type="GO" id="GO:0042393">
    <property type="term" value="F:histone binding"/>
    <property type="evidence" value="ECO:0007669"/>
    <property type="project" value="TreeGrafter"/>
</dbReference>
<feature type="compositionally biased region" description="Low complexity" evidence="19">
    <location>
        <begin position="1"/>
        <end position="20"/>
    </location>
</feature>
<feature type="compositionally biased region" description="Polar residues" evidence="19">
    <location>
        <begin position="218"/>
        <end position="241"/>
    </location>
</feature>
<dbReference type="KEGG" id="emc:129345155"/>
<evidence type="ECO:0000256" key="8">
    <source>
        <dbReference type="ARBA" id="ARBA00022763"/>
    </source>
</evidence>
<evidence type="ECO:0000256" key="11">
    <source>
        <dbReference type="ARBA" id="ARBA00023015"/>
    </source>
</evidence>
<dbReference type="GeneID" id="129345155"/>
<evidence type="ECO:0000256" key="5">
    <source>
        <dbReference type="ARBA" id="ARBA00022499"/>
    </source>
</evidence>
<keyword evidence="9" id="KW-0995">Kinetochore</keyword>
<feature type="compositionally biased region" description="Polar residues" evidence="19">
    <location>
        <begin position="367"/>
        <end position="378"/>
    </location>
</feature>
<dbReference type="GO" id="GO:0006303">
    <property type="term" value="P:double-strand break repair via nonhomologous end joining"/>
    <property type="evidence" value="ECO:0007669"/>
    <property type="project" value="UniProtKB-ARBA"/>
</dbReference>
<feature type="domain" description="BRCT" evidence="20">
    <location>
        <begin position="1695"/>
        <end position="1795"/>
    </location>
</feature>
<dbReference type="Gene3D" id="2.30.30.30">
    <property type="match status" value="1"/>
</dbReference>
<sequence length="1802" mass="192669">MALGGAPPLGLGLSQPGLPQEEPPTPTPCLLVDDSQPGATAGDAPPAPGLGLRPPCEEREPGGGQEPPEGRPPPGQGPGLSRPPGPEKEEGSSAERSGGQASPPPPVVACPPEEASPEALSPVLAPLPRKSRDEATGADALECAPHSLCTEDSSTSQLGFGALELSQSQDLESDMTASSVDKERVQSRDTTLEEEEKAKGDHNTEEPGETTGLGSDCIESSQVMSTSTPRNLQLCKETTSGPIPACGHRERRPEAKEPTRWGSPGVEILSTQEDMFDQTRMTASNGGSSVSKVEDASSLTHPPVDSLCVLHLSGQGPLFTGASGLATHSPESLQSVPLIIPRSPTEQASEGREQKESLDTKSPGLPQVSTPVSHSIPSVATGFIPVPSQPEFSHDTFFPTPSLEEGPETQAEKRESSEGLEKVTEASLTEARSEACTLVHSAGEHSQLTKTESRTLQAEDKGTVACKTLAELSGNMQQRLNKDSQALHVQTKGSTFTVQAGACKDLGNQPRQGNSLKKESLPVECEATSEMPHEGVSESKLSSEDGASFHLMLSQEPSLCQEGKVAGQMESAAVSAKDSSQHLPRVTQKGGEVHAGSSKKDSLEEAEAAREGHSPEMLKCSDSQVQPDMDSKRCQGKVDVLMPPAEISASGSSEESCAEAAQVEEDEGLVRLPKEGVDVMKTSQGSTLESQADGGPVAIAESQLTPERESAVLGNRPLAGKGDEVVTLQQKAHPVNSESHVGDQREPRVPEEEEQLQQRAPDLPASLPGETLFHFTLLKEGASLTNITPPLTGQLKKGPRRHSTPIVIGNCPDNTIATSDVTAESANDVTVESTVASAEMEGSPKEDSVAVCEDEGKLSLRMNLTTPATEESESLPFSLEKPAASERKNGSVAGAVASSQKMPSVFTRICEAQQDDEIQGPKLPCSPIRGELFSLPSSRTEEKPPKTCLSQQSLKSVSCEQALDLKMGVKQSMSCVKEGEAMEVVDAGAQEEEEGSRSWKMPGSALSSERNDEDRVLPVVRSSKGVQTAAASLCDPAVFVSAATQTAACSQVDVGTSIAGLRPTSGPGKEPQPPDNQSEYLDLPNLPPGRVLRRHVRTIREVRTVVTRVITDVYYKDGAEVDRKVVEETEEPVVECQECEVDASPSQTGGSSLTSGDLGDISSFSSKTSGLQHSSSGGSSGLSVMRSTANSGHGAGLLRAGTCRRLETGELVLPAVKKLSPKKGGGQPRSPVQHDDGAVEEHGLSNQQVGKAPLTPRGRGRRGRPTSRSPGTRSGPSAAEDLSATASLKEKLSSHVSGCPVERQEQADAPFRRSDSPEIPLQEGLAVSDCAGNSFVGLRVVAKWSSNGYFYSGTITQDVGGAKYKLLFDDGYECDVLGRDILLCDPLPLDTEVTALSEDEYFSAGIVKGHRKESGELFYCVEKDGQRKWYRRRAVILSLEQGNRLREQFGLGPYEPSTPLTKAADISLDNLVEGKRKRRTNLGPASTTPTRKHPESPQVSHRPLTGKRKLMASEEERSPAKRGRRSATTARSGEMTGQPSSKDSGDLLALDQRWGPLPHNKTLFLGYAFLLTVANPNDKLSSHQKPAASSEEEEEFSDTTPYNKHYIELQLQTGGGFILEEFNDSQCSAAHQCLLIADQHCRTRKYFLCLARGIPCVSHVWVHDSCHANQLQNYRNYLLPAGYSLLEERLLEWHPRENPFHNLKVLLVSNELQDFLELWAEVLMIGGAASVKQHQSNTWSADVGLGVFDVVVTDRSCPPVVLKCAEALQLPVVNQEWIIQSLVAGETVGFKHPQYQLECSHC</sequence>
<feature type="compositionally biased region" description="Basic and acidic residues" evidence="19">
    <location>
        <begin position="349"/>
        <end position="359"/>
    </location>
</feature>
<dbReference type="FunFam" id="3.40.50.10190:FF:000003">
    <property type="entry name" value="Tumor suppressor p53-binding protein 1"/>
    <property type="match status" value="1"/>
</dbReference>
<feature type="compositionally biased region" description="Basic and acidic residues" evidence="19">
    <location>
        <begin position="410"/>
        <end position="424"/>
    </location>
</feature>
<feature type="compositionally biased region" description="Basic and acidic residues" evidence="19">
    <location>
        <begin position="1232"/>
        <end position="1243"/>
    </location>
</feature>
<dbReference type="InterPro" id="IPR036420">
    <property type="entry name" value="BRCT_dom_sf"/>
</dbReference>